<evidence type="ECO:0000313" key="2">
    <source>
        <dbReference type="Proteomes" id="UP001215231"/>
    </source>
</evidence>
<dbReference type="EMBL" id="CP059693">
    <property type="protein sequence ID" value="WDE13751.1"/>
    <property type="molecule type" value="Genomic_DNA"/>
</dbReference>
<name>A0ABY7VL15_9GAMM</name>
<evidence type="ECO:0000313" key="1">
    <source>
        <dbReference type="EMBL" id="WDE13751.1"/>
    </source>
</evidence>
<gene>
    <name evidence="1" type="ORF">H3N35_10125</name>
</gene>
<proteinExistence type="predicted"/>
<evidence type="ECO:0008006" key="3">
    <source>
        <dbReference type="Google" id="ProtNLM"/>
    </source>
</evidence>
<dbReference type="Proteomes" id="UP001215231">
    <property type="component" value="Chromosome"/>
</dbReference>
<sequence length="190" mass="21011">MYNTKKTIIILLLGLFTLLNTACSSRYGDTDLSKRQVLTMTNPQLIIKRSTPLTWYSKLALHSATNPGDEAGEIITYIQGLISNTLLNKGFNVIEQASDSQYQLVAVAMVGNNTANQKILELFKLFPGLAEKESYQQGTLLVAIVDVNRKKAAWRGSVQMLVDPSLPKALRLERINGAVARLLQNLKPHA</sequence>
<dbReference type="RefSeq" id="WP_274054183.1">
    <property type="nucleotide sequence ID" value="NZ_CP059693.1"/>
</dbReference>
<reference evidence="1 2" key="1">
    <citation type="journal article" date="2022" name="Mar. Drugs">
        <title>Bioassay-Guided Fractionation Leads to the Detection of Cholic Acid Generated by the Rare Thalassomonas sp.</title>
        <authorList>
            <person name="Pheiffer F."/>
            <person name="Schneider Y.K."/>
            <person name="Hansen E.H."/>
            <person name="Andersen J.H."/>
            <person name="Isaksson J."/>
            <person name="Busche T."/>
            <person name="R C."/>
            <person name="Kalinowski J."/>
            <person name="Zyl L.V."/>
            <person name="Trindade M."/>
        </authorList>
    </citation>
    <scope>NUCLEOTIDE SEQUENCE [LARGE SCALE GENOMIC DNA]</scope>
    <source>
        <strain evidence="1 2">A5K-61T</strain>
    </source>
</reference>
<organism evidence="1 2">
    <name type="scientific">Thalassomonas haliotis</name>
    <dbReference type="NCBI Taxonomy" id="485448"/>
    <lineage>
        <taxon>Bacteria</taxon>
        <taxon>Pseudomonadati</taxon>
        <taxon>Pseudomonadota</taxon>
        <taxon>Gammaproteobacteria</taxon>
        <taxon>Alteromonadales</taxon>
        <taxon>Colwelliaceae</taxon>
        <taxon>Thalassomonas</taxon>
    </lineage>
</organism>
<protein>
    <recommendedName>
        <fullName evidence="3">DUF4136 domain-containing protein</fullName>
    </recommendedName>
</protein>
<keyword evidence="2" id="KW-1185">Reference proteome</keyword>
<accession>A0ABY7VL15</accession>